<dbReference type="CDD" id="cd00829">
    <property type="entry name" value="SCP-x_thiolase"/>
    <property type="match status" value="1"/>
</dbReference>
<dbReference type="InterPro" id="IPR002155">
    <property type="entry name" value="Thiolase"/>
</dbReference>
<accession>A0A1Y0EQ38</accession>
<dbReference type="PANTHER" id="PTHR42870">
    <property type="entry name" value="ACETYL-COA C-ACETYLTRANSFERASE"/>
    <property type="match status" value="1"/>
</dbReference>
<sequence length="380" mass="39423">MKTLKDLRPVYVVGIGWHGYQDRSDTPYVTLGLTAARAALQDAGVPFSAVDSAYIARALLGMACGRPILRHLGATGLPITHVENASASGSTAFRNACTEVASGLADTALVLGVDKPGAVVRAESQSGIEQLANDYIVPFTHFALLADKYVARSGADMRDIAQVAVKNHNNGALNPHAQRQRPRTLDEVLGARRVSGELTVLQCTPVGEGAAAVVVMSEDAIRAHGIDPGRAVRVLSSAAKSQAVYDDATAFDELLTQATCLQALAEAGVAPSALDVVELHDAFSIEEVLYVEAMGLCKPGQAISALKAGEFHIGGRVAVSPSGGLIAMGHPIGPTGVGQIAEIALQLRGEAGPRQHPNARTGLAHMVGVGAVCYAHVLSI</sequence>
<dbReference type="Gene3D" id="3.40.47.10">
    <property type="match status" value="1"/>
</dbReference>
<dbReference type="InterPro" id="IPR016039">
    <property type="entry name" value="Thiolase-like"/>
</dbReference>
<dbReference type="AlphaFoldDB" id="A0A1Y0EQ38"/>
<dbReference type="RefSeq" id="WP_087281827.1">
    <property type="nucleotide sequence ID" value="NZ_CP021455.1"/>
</dbReference>
<evidence type="ECO:0000313" key="4">
    <source>
        <dbReference type="Proteomes" id="UP000196138"/>
    </source>
</evidence>
<feature type="domain" description="Thiolase N-terminal" evidence="1">
    <location>
        <begin position="24"/>
        <end position="178"/>
    </location>
</feature>
<dbReference type="InterPro" id="IPR020616">
    <property type="entry name" value="Thiolase_N"/>
</dbReference>
<evidence type="ECO:0000313" key="3">
    <source>
        <dbReference type="EMBL" id="ARU05550.1"/>
    </source>
</evidence>
<feature type="domain" description="Thiolase C-terminal" evidence="2">
    <location>
        <begin position="257"/>
        <end position="369"/>
    </location>
</feature>
<evidence type="ECO:0000259" key="1">
    <source>
        <dbReference type="Pfam" id="PF00108"/>
    </source>
</evidence>
<dbReference type="Pfam" id="PF00108">
    <property type="entry name" value="Thiolase_N"/>
    <property type="match status" value="1"/>
</dbReference>
<dbReference type="GO" id="GO:0003988">
    <property type="term" value="F:acetyl-CoA C-acyltransferase activity"/>
    <property type="evidence" value="ECO:0007669"/>
    <property type="project" value="UniProtKB-ARBA"/>
</dbReference>
<evidence type="ECO:0000259" key="2">
    <source>
        <dbReference type="Pfam" id="PF22691"/>
    </source>
</evidence>
<dbReference type="SUPFAM" id="SSF53901">
    <property type="entry name" value="Thiolase-like"/>
    <property type="match status" value="2"/>
</dbReference>
<dbReference type="PANTHER" id="PTHR42870:SF1">
    <property type="entry name" value="NON-SPECIFIC LIPID-TRANSFER PROTEIN-LIKE 2"/>
    <property type="match status" value="1"/>
</dbReference>
<dbReference type="KEGG" id="cser:CCO03_13440"/>
<keyword evidence="4" id="KW-1185">Reference proteome</keyword>
<organism evidence="3 4">
    <name type="scientific">Comamonas serinivorans</name>
    <dbReference type="NCBI Taxonomy" id="1082851"/>
    <lineage>
        <taxon>Bacteria</taxon>
        <taxon>Pseudomonadati</taxon>
        <taxon>Pseudomonadota</taxon>
        <taxon>Betaproteobacteria</taxon>
        <taxon>Burkholderiales</taxon>
        <taxon>Comamonadaceae</taxon>
        <taxon>Comamonas</taxon>
    </lineage>
</organism>
<dbReference type="Proteomes" id="UP000196138">
    <property type="component" value="Chromosome"/>
</dbReference>
<dbReference type="EMBL" id="CP021455">
    <property type="protein sequence ID" value="ARU05550.1"/>
    <property type="molecule type" value="Genomic_DNA"/>
</dbReference>
<name>A0A1Y0EQ38_9BURK</name>
<dbReference type="InterPro" id="IPR055140">
    <property type="entry name" value="Thiolase_C_2"/>
</dbReference>
<reference evidence="3 4" key="1">
    <citation type="submission" date="2017-05" db="EMBL/GenBank/DDBJ databases">
        <authorList>
            <person name="Song R."/>
            <person name="Chenine A.L."/>
            <person name="Ruprecht R.M."/>
        </authorList>
    </citation>
    <scope>NUCLEOTIDE SEQUENCE [LARGE SCALE GENOMIC DNA]</scope>
    <source>
        <strain evidence="3 4">DSM 26136</strain>
    </source>
</reference>
<protein>
    <submittedName>
        <fullName evidence="3">Thiolase</fullName>
    </submittedName>
</protein>
<dbReference type="OrthoDB" id="9785768at2"/>
<gene>
    <name evidence="3" type="ORF">CCO03_13440</name>
</gene>
<dbReference type="PIRSF" id="PIRSF000429">
    <property type="entry name" value="Ac-CoA_Ac_transf"/>
    <property type="match status" value="1"/>
</dbReference>
<dbReference type="Pfam" id="PF22691">
    <property type="entry name" value="Thiolase_C_1"/>
    <property type="match status" value="1"/>
</dbReference>
<proteinExistence type="predicted"/>